<dbReference type="EMBL" id="CP030850">
    <property type="protein sequence ID" value="AXE16488.1"/>
    <property type="molecule type" value="Genomic_DNA"/>
</dbReference>
<organism evidence="1 2">
    <name type="scientific">Runella rosea</name>
    <dbReference type="NCBI Taxonomy" id="2259595"/>
    <lineage>
        <taxon>Bacteria</taxon>
        <taxon>Pseudomonadati</taxon>
        <taxon>Bacteroidota</taxon>
        <taxon>Cytophagia</taxon>
        <taxon>Cytophagales</taxon>
        <taxon>Spirosomataceae</taxon>
        <taxon>Runella</taxon>
    </lineage>
</organism>
<keyword evidence="2" id="KW-1185">Reference proteome</keyword>
<dbReference type="Proteomes" id="UP000251993">
    <property type="component" value="Chromosome"/>
</dbReference>
<dbReference type="InterPro" id="IPR018644">
    <property type="entry name" value="DUF2071"/>
</dbReference>
<gene>
    <name evidence="1" type="ORF">DR864_01460</name>
</gene>
<dbReference type="Pfam" id="PF09844">
    <property type="entry name" value="DUF2071"/>
    <property type="match status" value="1"/>
</dbReference>
<sequence length="237" mass="27575">MLTSFLTAEWRKLAMVNYTVSPDLLQPFVPKHTELDLFEGQCFVSLIGFLFDKVSLLGVPIPFHTTFEEVNLRFYVKHRTKDGQWKRGVTFVKEIVPKYAVSWVANVVYNEPYVTLPMRHEWQTANEQLRVSYEWKQKEWNRLELLADATSVPLTAGSLEEFITEHYWGYTKYNNFTTYEYGVEHPRWEVYPVKTHNVDVNFEAVYGPNFGFLSHQSPHSALLAEGSAIVVKSAQKL</sequence>
<dbReference type="PANTHER" id="PTHR39186:SF1">
    <property type="entry name" value="DUF2071 DOMAIN-CONTAINING PROTEIN"/>
    <property type="match status" value="1"/>
</dbReference>
<reference evidence="1 2" key="1">
    <citation type="submission" date="2018-07" db="EMBL/GenBank/DDBJ databases">
        <title>Genome sequencing of Runella.</title>
        <authorList>
            <person name="Baek M.-G."/>
            <person name="Yi H."/>
        </authorList>
    </citation>
    <scope>NUCLEOTIDE SEQUENCE [LARGE SCALE GENOMIC DNA]</scope>
    <source>
        <strain evidence="1 2">HYN0085</strain>
    </source>
</reference>
<evidence type="ECO:0000313" key="2">
    <source>
        <dbReference type="Proteomes" id="UP000251993"/>
    </source>
</evidence>
<proteinExistence type="predicted"/>
<dbReference type="KEGG" id="run:DR864_01460"/>
<dbReference type="AlphaFoldDB" id="A0A344TCW7"/>
<dbReference type="RefSeq" id="WP_114065275.1">
    <property type="nucleotide sequence ID" value="NZ_CP030850.1"/>
</dbReference>
<accession>A0A344TCW7</accession>
<protein>
    <submittedName>
        <fullName evidence="1">DUF2071 domain-containing protein</fullName>
    </submittedName>
</protein>
<name>A0A344TCW7_9BACT</name>
<dbReference type="PANTHER" id="PTHR39186">
    <property type="entry name" value="DUF2071 FAMILY PROTEIN"/>
    <property type="match status" value="1"/>
</dbReference>
<evidence type="ECO:0000313" key="1">
    <source>
        <dbReference type="EMBL" id="AXE16488.1"/>
    </source>
</evidence>
<dbReference type="OrthoDB" id="1421826at2"/>